<feature type="region of interest" description="Disordered" evidence="1">
    <location>
        <begin position="126"/>
        <end position="324"/>
    </location>
</feature>
<dbReference type="AlphaFoldDB" id="A0A2H1H4Y7"/>
<feature type="compositionally biased region" description="Low complexity" evidence="1">
    <location>
        <begin position="147"/>
        <end position="166"/>
    </location>
</feature>
<feature type="compositionally biased region" description="Polar residues" evidence="1">
    <location>
        <begin position="196"/>
        <end position="205"/>
    </location>
</feature>
<evidence type="ECO:0000313" key="3">
    <source>
        <dbReference type="Proteomes" id="UP000245764"/>
    </source>
</evidence>
<evidence type="ECO:0000256" key="1">
    <source>
        <dbReference type="SAM" id="MobiDB-lite"/>
    </source>
</evidence>
<feature type="compositionally biased region" description="Low complexity" evidence="1">
    <location>
        <begin position="268"/>
        <end position="277"/>
    </location>
</feature>
<gene>
    <name evidence="2" type="ORF">ZT1E4_G10827</name>
</gene>
<accession>A0A2H1H4Y7</accession>
<dbReference type="EMBL" id="LT854264">
    <property type="protein sequence ID" value="SMR60862.1"/>
    <property type="molecule type" value="Genomic_DNA"/>
</dbReference>
<organism evidence="2 3">
    <name type="scientific">Zymoseptoria tritici ST99CH_1E4</name>
    <dbReference type="NCBI Taxonomy" id="1276532"/>
    <lineage>
        <taxon>Eukaryota</taxon>
        <taxon>Fungi</taxon>
        <taxon>Dikarya</taxon>
        <taxon>Ascomycota</taxon>
        <taxon>Pezizomycotina</taxon>
        <taxon>Dothideomycetes</taxon>
        <taxon>Dothideomycetidae</taxon>
        <taxon>Mycosphaerellales</taxon>
        <taxon>Mycosphaerellaceae</taxon>
        <taxon>Zymoseptoria</taxon>
    </lineage>
</organism>
<sequence length="697" mass="76953">MAKNIPLNPREQARMVHDIIVGINETPQLDRTHGLSKDRQDEIINNCLSKNAPKYTFLGGSTEEPAAYDVRTVRTLLKRIVRDHQAEPHQFNITSNDGINALFELGSEIMTDEFWDHVREENAISDLNPTSTLQKNKTGAKGKAKVSTKPSTTKSKGKGQKVSGTSNLQSQLATANDDGEDPMDLEDDEEPVPPRQATSKSSKSQGTKRKAEQDSREESGRKKARLNGVDRASGADKSQHDSVEPTEAPGVLTSTESSIQQRNGEGPAAAGTAAAATENSAHTQQESLLPPRPPRNAQQRETASPVNAPRGPRSNLPATTLHVEHQRRLDAISRRISRTSAALFESDDDDTPATPCRRPNLDLEELYTETFRTAKWQEKANDLVQQRVLSQQALFEALIWTYLRTNILNKADVPWEAPHQVVKHAGAAYIRASLGQVGVNFDEQARSSSQAQLWDEEFSRDILTPAANTHRDDLRLILGAHLYQIHHLHLKPNWSRALNDNLQQICGWALLLHGHVKAGPAAHVWVSFAEEQEMRENNGQVTLQDRSLVIDATPMLFEVRADGSRLLRACVAAASQESEADEAEGNADQREEEEEEQGAARPPHTTRTVQSAPNAELDEEMEEFLGGTVRQEVGADLGDNVGGDIRDDVEETSSAPRLSGRQTRLAVEDEILQNNADSDGWEEFNGGNEYEDSEDEG</sequence>
<feature type="region of interest" description="Disordered" evidence="1">
    <location>
        <begin position="574"/>
        <end position="697"/>
    </location>
</feature>
<dbReference type="Proteomes" id="UP000245764">
    <property type="component" value="Chromosome 12"/>
</dbReference>
<feature type="compositionally biased region" description="Polar residues" evidence="1">
    <location>
        <begin position="126"/>
        <end position="137"/>
    </location>
</feature>
<name>A0A2H1H4Y7_ZYMTR</name>
<feature type="compositionally biased region" description="Acidic residues" evidence="1">
    <location>
        <begin position="578"/>
        <end position="597"/>
    </location>
</feature>
<feature type="compositionally biased region" description="Polar residues" evidence="1">
    <location>
        <begin position="252"/>
        <end position="263"/>
    </location>
</feature>
<reference evidence="3" key="1">
    <citation type="submission" date="2017-05" db="EMBL/GenBank/DDBJ databases">
        <authorList>
            <person name="Song R."/>
            <person name="Chenine A.L."/>
            <person name="Ruprecht R.M."/>
        </authorList>
    </citation>
    <scope>NUCLEOTIDE SEQUENCE [LARGE SCALE GENOMIC DNA]</scope>
</reference>
<feature type="compositionally biased region" description="Basic and acidic residues" evidence="1">
    <location>
        <begin position="209"/>
        <end position="221"/>
    </location>
</feature>
<feature type="compositionally biased region" description="Polar residues" evidence="1">
    <location>
        <begin position="278"/>
        <end position="287"/>
    </location>
</feature>
<feature type="compositionally biased region" description="Polar residues" evidence="1">
    <location>
        <begin position="652"/>
        <end position="662"/>
    </location>
</feature>
<feature type="compositionally biased region" description="Polar residues" evidence="1">
    <location>
        <begin position="296"/>
        <end position="305"/>
    </location>
</feature>
<feature type="compositionally biased region" description="Acidic residues" evidence="1">
    <location>
        <begin position="177"/>
        <end position="191"/>
    </location>
</feature>
<evidence type="ECO:0000313" key="2">
    <source>
        <dbReference type="EMBL" id="SMR60862.1"/>
    </source>
</evidence>
<proteinExistence type="predicted"/>
<feature type="compositionally biased region" description="Basic and acidic residues" evidence="1">
    <location>
        <begin position="233"/>
        <end position="243"/>
    </location>
</feature>
<protein>
    <submittedName>
        <fullName evidence="2">Uncharacterized protein</fullName>
    </submittedName>
</protein>